<keyword evidence="2" id="KW-1185">Reference proteome</keyword>
<organism evidence="1 2">
    <name type="scientific">Salinicoccus sesuvii</name>
    <dbReference type="NCBI Taxonomy" id="868281"/>
    <lineage>
        <taxon>Bacteria</taxon>
        <taxon>Bacillati</taxon>
        <taxon>Bacillota</taxon>
        <taxon>Bacilli</taxon>
        <taxon>Bacillales</taxon>
        <taxon>Staphylococcaceae</taxon>
        <taxon>Salinicoccus</taxon>
    </lineage>
</organism>
<dbReference type="EMBL" id="JBHRVQ010000001">
    <property type="protein sequence ID" value="MFC3389339.1"/>
    <property type="molecule type" value="Genomic_DNA"/>
</dbReference>
<name>A0ABV7N6X3_9STAP</name>
<evidence type="ECO:0000313" key="2">
    <source>
        <dbReference type="Proteomes" id="UP001595637"/>
    </source>
</evidence>
<evidence type="ECO:0008006" key="3">
    <source>
        <dbReference type="Google" id="ProtNLM"/>
    </source>
</evidence>
<protein>
    <recommendedName>
        <fullName evidence="3">HK97 gp10 family phage protein</fullName>
    </recommendedName>
</protein>
<gene>
    <name evidence="1" type="ORF">ACFOEO_12180</name>
</gene>
<dbReference type="RefSeq" id="WP_380656344.1">
    <property type="nucleotide sequence ID" value="NZ_JBHRVQ010000001.1"/>
</dbReference>
<accession>A0ABV7N6X3</accession>
<reference evidence="2" key="1">
    <citation type="journal article" date="2019" name="Int. J. Syst. Evol. Microbiol.">
        <title>The Global Catalogue of Microorganisms (GCM) 10K type strain sequencing project: providing services to taxonomists for standard genome sequencing and annotation.</title>
        <authorList>
            <consortium name="The Broad Institute Genomics Platform"/>
            <consortium name="The Broad Institute Genome Sequencing Center for Infectious Disease"/>
            <person name="Wu L."/>
            <person name="Ma J."/>
        </authorList>
    </citation>
    <scope>NUCLEOTIDE SEQUENCE [LARGE SCALE GENOMIC DNA]</scope>
    <source>
        <strain evidence="2">CCM 7756</strain>
    </source>
</reference>
<proteinExistence type="predicted"/>
<comment type="caution">
    <text evidence="1">The sequence shown here is derived from an EMBL/GenBank/DDBJ whole genome shotgun (WGS) entry which is preliminary data.</text>
</comment>
<dbReference type="Proteomes" id="UP001595637">
    <property type="component" value="Unassembled WGS sequence"/>
</dbReference>
<evidence type="ECO:0000313" key="1">
    <source>
        <dbReference type="EMBL" id="MFC3389339.1"/>
    </source>
</evidence>
<sequence>MARDAFDISWQGLDQMIALLGEMDLGVERLIIIKMTAFSKVPERGAKLLAPQDTGVLRESISSSAVEKVGQDYQFSLGTNIAYALKVHESPLNWGEKTRNKAPWHGYQPGEKYLDNAVLGSEAEWNQTMDDILNSVMGGGRR</sequence>